<evidence type="ECO:0000313" key="2">
    <source>
        <dbReference type="Proteomes" id="UP000811365"/>
    </source>
</evidence>
<organism evidence="1 2">
    <name type="scientific">Faecalibacterium prausnitzii</name>
    <dbReference type="NCBI Taxonomy" id="853"/>
    <lineage>
        <taxon>Bacteria</taxon>
        <taxon>Bacillati</taxon>
        <taxon>Bacillota</taxon>
        <taxon>Clostridia</taxon>
        <taxon>Eubacteriales</taxon>
        <taxon>Oscillospiraceae</taxon>
        <taxon>Faecalibacterium</taxon>
    </lineage>
</organism>
<sequence>MERNDILNTNLLQLPMKAQAADEGAVQDIAPGAAPVGLAGGAVELELDVLNRSGVVLQRLSDVTPKNHEMLVSGRLQCGEITLLCGDGGVGKGQFVAQIARSLTMGEATEAFPQAPKRTGNIVILAGEDPIDAVLCPRMAAAGADLGQVVVIDPDVFYEKTKKIPCLGDPDLVNWIILANPLVLVIDPLQAFLPSSANMNNRQQMRKVLQNLRMLAQQQGFAILLVTHTNKNPSAFGRKRLNGSGELWDTARSVLIMGHTRDGSKSYVSHEKSSYGVSADTILFITETVEVRGIKTVRLKFDSTSDWKDEDFCREKPDNKAQKYAEVQRLILSTLNATPGNCIVSKELQRLVQEKTGCSESTYNHARSGLSSEGLIKNVRQSIPEVGVCGITALTRSTAVA</sequence>
<dbReference type="SUPFAM" id="SSF52540">
    <property type="entry name" value="P-loop containing nucleoside triphosphate hydrolases"/>
    <property type="match status" value="1"/>
</dbReference>
<dbReference type="Gene3D" id="3.40.50.300">
    <property type="entry name" value="P-loop containing nucleotide triphosphate hydrolases"/>
    <property type="match status" value="1"/>
</dbReference>
<dbReference type="Pfam" id="PF13481">
    <property type="entry name" value="AAA_25"/>
    <property type="match status" value="1"/>
</dbReference>
<gene>
    <name evidence="1" type="ORF">KH315_13490</name>
</gene>
<proteinExistence type="predicted"/>
<dbReference type="EMBL" id="JAGZYH010000073">
    <property type="protein sequence ID" value="MBS6623148.1"/>
    <property type="molecule type" value="Genomic_DNA"/>
</dbReference>
<evidence type="ECO:0000313" key="1">
    <source>
        <dbReference type="EMBL" id="MBS6623148.1"/>
    </source>
</evidence>
<name>A0A9E1GMP9_9FIRM</name>
<dbReference type="Proteomes" id="UP000811365">
    <property type="component" value="Unassembled WGS sequence"/>
</dbReference>
<accession>A0A9E1GMP9</accession>
<protein>
    <submittedName>
        <fullName evidence="1">AAA family ATPase</fullName>
    </submittedName>
</protein>
<dbReference type="InterPro" id="IPR027417">
    <property type="entry name" value="P-loop_NTPase"/>
</dbReference>
<dbReference type="AlphaFoldDB" id="A0A9E1GMP9"/>
<reference evidence="1" key="1">
    <citation type="submission" date="2021-02" db="EMBL/GenBank/DDBJ databases">
        <title>Infant gut strain persistence is associated with maternal origin, phylogeny, and functional potential including surface adhesion and iron acquisition.</title>
        <authorList>
            <person name="Lou Y.C."/>
        </authorList>
    </citation>
    <scope>NUCLEOTIDE SEQUENCE</scope>
    <source>
        <strain evidence="1">L2_039_000G1_dasL2_039_000G1_maxbin2.maxbin.077</strain>
    </source>
</reference>
<comment type="caution">
    <text evidence="1">The sequence shown here is derived from an EMBL/GenBank/DDBJ whole genome shotgun (WGS) entry which is preliminary data.</text>
</comment>